<evidence type="ECO:0000313" key="1">
    <source>
        <dbReference type="EMBL" id="DAF49380.1"/>
    </source>
</evidence>
<protein>
    <submittedName>
        <fullName evidence="1">Uncharacterized protein</fullName>
    </submittedName>
</protein>
<proteinExistence type="predicted"/>
<sequence length="32" mass="3780">MNGQNSRGIYVFAVKSLILLEEWRFPLVKNEK</sequence>
<dbReference type="EMBL" id="BK032581">
    <property type="protein sequence ID" value="DAF49380.1"/>
    <property type="molecule type" value="Genomic_DNA"/>
</dbReference>
<reference evidence="1" key="1">
    <citation type="journal article" date="2021" name="Proc. Natl. Acad. Sci. U.S.A.">
        <title>A Catalog of Tens of Thousands of Viruses from Human Metagenomes Reveals Hidden Associations with Chronic Diseases.</title>
        <authorList>
            <person name="Tisza M.J."/>
            <person name="Buck C.B."/>
        </authorList>
    </citation>
    <scope>NUCLEOTIDE SEQUENCE</scope>
    <source>
        <strain evidence="1">Ct8mY9</strain>
    </source>
</reference>
<accession>A0A8S5SEA4</accession>
<name>A0A8S5SEA4_9CAUD</name>
<organism evidence="1">
    <name type="scientific">Myoviridae sp. ct8mY9</name>
    <dbReference type="NCBI Taxonomy" id="2827664"/>
    <lineage>
        <taxon>Viruses</taxon>
        <taxon>Duplodnaviria</taxon>
        <taxon>Heunggongvirae</taxon>
        <taxon>Uroviricota</taxon>
        <taxon>Caudoviricetes</taxon>
    </lineage>
</organism>